<organism evidence="1">
    <name type="scientific">bioreactor metagenome</name>
    <dbReference type="NCBI Taxonomy" id="1076179"/>
    <lineage>
        <taxon>unclassified sequences</taxon>
        <taxon>metagenomes</taxon>
        <taxon>ecological metagenomes</taxon>
    </lineage>
</organism>
<evidence type="ECO:0000313" key="1">
    <source>
        <dbReference type="EMBL" id="MPN36161.1"/>
    </source>
</evidence>
<dbReference type="AlphaFoldDB" id="A0A645HAU6"/>
<reference evidence="1" key="1">
    <citation type="submission" date="2019-08" db="EMBL/GenBank/DDBJ databases">
        <authorList>
            <person name="Kucharzyk K."/>
            <person name="Murdoch R.W."/>
            <person name="Higgins S."/>
            <person name="Loffler F."/>
        </authorList>
    </citation>
    <scope>NUCLEOTIDE SEQUENCE</scope>
</reference>
<comment type="caution">
    <text evidence="1">The sequence shown here is derived from an EMBL/GenBank/DDBJ whole genome shotgun (WGS) entry which is preliminary data.</text>
</comment>
<gene>
    <name evidence="1" type="ORF">SDC9_183668</name>
</gene>
<accession>A0A645HAU6</accession>
<proteinExistence type="predicted"/>
<name>A0A645HAU6_9ZZZZ</name>
<dbReference type="EMBL" id="VSSQ01090134">
    <property type="protein sequence ID" value="MPN36161.1"/>
    <property type="molecule type" value="Genomic_DNA"/>
</dbReference>
<sequence>MREYAGRVETTIDGNPVAVAGEGSDLPFGLRGLYRESAPLRLVPGVHTLKLRSPAEEIPYLPSLLIFGDFSLGADRILRPLPETSATAAAFFAGHLAEYAGTVCFSGRFDLTGFDGVAFEYRGMAMEVFADGRTLGARLWAPFEWELPEESRRPDVRLEVRVFTSVGPLFGNYPEHLPEEGRVPLLVSWWPGQEER</sequence>
<protein>
    <submittedName>
        <fullName evidence="1">Uncharacterized protein</fullName>
    </submittedName>
</protein>